<reference evidence="2 3" key="1">
    <citation type="submission" date="2024-10" db="EMBL/GenBank/DDBJ databases">
        <title>Updated reference genomes for cyclostephanoid diatoms.</title>
        <authorList>
            <person name="Roberts W.R."/>
            <person name="Alverson A.J."/>
        </authorList>
    </citation>
    <scope>NUCLEOTIDE SEQUENCE [LARGE SCALE GENOMIC DNA]</scope>
    <source>
        <strain evidence="2 3">AJA228-03</strain>
    </source>
</reference>
<feature type="compositionally biased region" description="Polar residues" evidence="1">
    <location>
        <begin position="217"/>
        <end position="232"/>
    </location>
</feature>
<organism evidence="2 3">
    <name type="scientific">Cyclostephanos tholiformis</name>
    <dbReference type="NCBI Taxonomy" id="382380"/>
    <lineage>
        <taxon>Eukaryota</taxon>
        <taxon>Sar</taxon>
        <taxon>Stramenopiles</taxon>
        <taxon>Ochrophyta</taxon>
        <taxon>Bacillariophyta</taxon>
        <taxon>Coscinodiscophyceae</taxon>
        <taxon>Thalassiosirophycidae</taxon>
        <taxon>Stephanodiscales</taxon>
        <taxon>Stephanodiscaceae</taxon>
        <taxon>Cyclostephanos</taxon>
    </lineage>
</organism>
<dbReference type="EMBL" id="JALLPB020000040">
    <property type="protein sequence ID" value="KAL3823300.1"/>
    <property type="molecule type" value="Genomic_DNA"/>
</dbReference>
<proteinExistence type="predicted"/>
<dbReference type="AlphaFoldDB" id="A0ABD3SFZ9"/>
<evidence type="ECO:0000313" key="3">
    <source>
        <dbReference type="Proteomes" id="UP001530377"/>
    </source>
</evidence>
<evidence type="ECO:0000313" key="2">
    <source>
        <dbReference type="EMBL" id="KAL3823300.1"/>
    </source>
</evidence>
<feature type="region of interest" description="Disordered" evidence="1">
    <location>
        <begin position="212"/>
        <end position="282"/>
    </location>
</feature>
<comment type="caution">
    <text evidence="2">The sequence shown here is derived from an EMBL/GenBank/DDBJ whole genome shotgun (WGS) entry which is preliminary data.</text>
</comment>
<evidence type="ECO:0000256" key="1">
    <source>
        <dbReference type="SAM" id="MobiDB-lite"/>
    </source>
</evidence>
<dbReference type="Proteomes" id="UP001530377">
    <property type="component" value="Unassembled WGS sequence"/>
</dbReference>
<accession>A0ABD3SFZ9</accession>
<sequence>MNKDDEMWVQVIAGIIRSIMFQRSRRRKITNYGGCSGYNNLANDGNDMDEDTESEKQLKKITNGILNSVEEACLRADARCEEAKKQLHHYQNLQQHQPAEGQQQQEIIKAKLATLLIGADLDPFYVPLRYTLLSPTVLRSILPELGFRHDIISVKDFSKQASTPMHFTPNMDAEVLNVDDSYVEEEGTVLAAVGRSGGGFDLRSQPQQLHIGPMNGSGISRSCGAVTSSGSMQHLPPHERGGRSSMSGRISSTGRGGGASSSLLFRPSSNNPVASGRGGAAGTITAVGDRMCVGRVGGRPLGRDGGRSGSLSRLLVAGGGRGRGTVAATTTSSSMSAPLHRRVQARAILTEGGRGGIGGTKMKMIDVSEVEDLNRAQAEREKNDAIGGLSLSSVQARKMERKRKLLEDAAASGLRSRSKKKTALGEGDVSGGDAATILFAPPSKSNNDAM</sequence>
<feature type="compositionally biased region" description="Low complexity" evidence="1">
    <location>
        <begin position="243"/>
        <end position="253"/>
    </location>
</feature>
<protein>
    <submittedName>
        <fullName evidence="2">Uncharacterized protein</fullName>
    </submittedName>
</protein>
<feature type="region of interest" description="Disordered" evidence="1">
    <location>
        <begin position="410"/>
        <end position="450"/>
    </location>
</feature>
<gene>
    <name evidence="2" type="ORF">ACHAXA_010435</name>
</gene>
<keyword evidence="3" id="KW-1185">Reference proteome</keyword>
<name>A0ABD3SFZ9_9STRA</name>